<dbReference type="InterPro" id="IPR010390">
    <property type="entry name" value="ABC-2_transporter-like"/>
</dbReference>
<proteinExistence type="predicted"/>
<feature type="transmembrane region" description="Helical" evidence="1">
    <location>
        <begin position="221"/>
        <end position="239"/>
    </location>
</feature>
<feature type="transmembrane region" description="Helical" evidence="1">
    <location>
        <begin position="135"/>
        <end position="162"/>
    </location>
</feature>
<dbReference type="PANTHER" id="PTHR36832:SF1">
    <property type="entry name" value="SLR1174 PROTEIN"/>
    <property type="match status" value="1"/>
</dbReference>
<reference evidence="3" key="1">
    <citation type="submission" date="2018-01" db="EMBL/GenBank/DDBJ databases">
        <title>Draft Genome Sequence of the Radioresistant Bacterium Deinococcus aerius TR0125, Isolated from the Higher Atmosphere above Japan.</title>
        <authorList>
            <person name="Satoh K."/>
            <person name="Arai H."/>
            <person name="Sanzen T."/>
            <person name="Kawaguchi Y."/>
            <person name="Hayashi H."/>
            <person name="Yokobori S."/>
            <person name="Yamagishi A."/>
            <person name="Oono Y."/>
            <person name="Narumi I."/>
        </authorList>
    </citation>
    <scope>NUCLEOTIDE SEQUENCE [LARGE SCALE GENOMIC DNA]</scope>
    <source>
        <strain evidence="3">TR0125</strain>
    </source>
</reference>
<comment type="caution">
    <text evidence="2">The sequence shown here is derived from an EMBL/GenBank/DDBJ whole genome shotgun (WGS) entry which is preliminary data.</text>
</comment>
<keyword evidence="1" id="KW-0472">Membrane</keyword>
<dbReference type="RefSeq" id="WP_103129529.1">
    <property type="nucleotide sequence ID" value="NZ_BFAG01000007.1"/>
</dbReference>
<evidence type="ECO:0008006" key="4">
    <source>
        <dbReference type="Google" id="ProtNLM"/>
    </source>
</evidence>
<feature type="transmembrane region" description="Helical" evidence="1">
    <location>
        <begin position="108"/>
        <end position="129"/>
    </location>
</feature>
<dbReference type="OrthoDB" id="9788195at2"/>
<accession>A0A2I9DYX2</accession>
<dbReference type="AlphaFoldDB" id="A0A2I9DYX2"/>
<dbReference type="EMBL" id="BFAG01000007">
    <property type="protein sequence ID" value="GBF06135.1"/>
    <property type="molecule type" value="Genomic_DNA"/>
</dbReference>
<evidence type="ECO:0000256" key="1">
    <source>
        <dbReference type="SAM" id="Phobius"/>
    </source>
</evidence>
<dbReference type="Proteomes" id="UP000236569">
    <property type="component" value="Unassembled WGS sequence"/>
</dbReference>
<keyword evidence="3" id="KW-1185">Reference proteome</keyword>
<keyword evidence="1" id="KW-1133">Transmembrane helix</keyword>
<evidence type="ECO:0000313" key="3">
    <source>
        <dbReference type="Proteomes" id="UP000236569"/>
    </source>
</evidence>
<organism evidence="2 3">
    <name type="scientific">Deinococcus aerius</name>
    <dbReference type="NCBI Taxonomy" id="200253"/>
    <lineage>
        <taxon>Bacteria</taxon>
        <taxon>Thermotogati</taxon>
        <taxon>Deinococcota</taxon>
        <taxon>Deinococci</taxon>
        <taxon>Deinococcales</taxon>
        <taxon>Deinococcaceae</taxon>
        <taxon>Deinococcus</taxon>
    </lineage>
</organism>
<gene>
    <name evidence="2" type="ORF">DAERI_070133</name>
</gene>
<name>A0A2I9DYX2_9DEIO</name>
<feature type="transmembrane region" description="Helical" evidence="1">
    <location>
        <begin position="174"/>
        <end position="193"/>
    </location>
</feature>
<dbReference type="Pfam" id="PF06182">
    <property type="entry name" value="ABC2_membrane_6"/>
    <property type="match status" value="1"/>
</dbReference>
<sequence>MTRTLALLGAYVWRFTLQWSAGRSFLVTLVANQAVGPLVSLAVWSAALPGRGDVSAYFVALLLTRLVTVSYENHTFANGIYGGEIVDDLLRPHAVVIAPLGENLAVRVWHLGLGVPLVLLALLLAGVAWQPANLALFVPAVLLAAALRFVVTFTLSLAALWGGRAHGLVSLGDTLIFLLGGGAFPVALLPGPWRDVLGSLPFWAMNGWPAEVLSGTPSTGFWWGLGGQVAWLGVALLVLRGVWRAGLRRYASVGG</sequence>
<evidence type="ECO:0000313" key="2">
    <source>
        <dbReference type="EMBL" id="GBF06135.1"/>
    </source>
</evidence>
<protein>
    <recommendedName>
        <fullName evidence="4">ABC transporter permease</fullName>
    </recommendedName>
</protein>
<dbReference type="PANTHER" id="PTHR36832">
    <property type="entry name" value="SLR1174 PROTEIN-RELATED"/>
    <property type="match status" value="1"/>
</dbReference>
<keyword evidence="1" id="KW-0812">Transmembrane</keyword>